<evidence type="ECO:0000313" key="4">
    <source>
        <dbReference type="EMBL" id="EGC32988.1"/>
    </source>
</evidence>
<dbReference type="SMART" id="SM01292">
    <property type="entry name" value="N1221"/>
    <property type="match status" value="1"/>
</dbReference>
<protein>
    <recommendedName>
        <fullName evidence="6">Far11/STRP C-terminal domain-containing protein</fullName>
    </recommendedName>
</protein>
<proteinExistence type="predicted"/>
<dbReference type="GO" id="GO:0005829">
    <property type="term" value="C:cytosol"/>
    <property type="evidence" value="ECO:0000318"/>
    <property type="project" value="GO_Central"/>
</dbReference>
<dbReference type="Proteomes" id="UP000001064">
    <property type="component" value="Unassembled WGS sequence"/>
</dbReference>
<dbReference type="PANTHER" id="PTHR13239:SF4">
    <property type="entry name" value="AT25231P"/>
    <property type="match status" value="1"/>
</dbReference>
<accession>F0ZSV7</accession>
<dbReference type="Pfam" id="PF11882">
    <property type="entry name" value="DUF3402"/>
    <property type="match status" value="1"/>
</dbReference>
<dbReference type="SMART" id="SM01293">
    <property type="entry name" value="DUF3402"/>
    <property type="match status" value="1"/>
</dbReference>
<dbReference type="OrthoDB" id="18234at2759"/>
<keyword evidence="5" id="KW-1185">Reference proteome</keyword>
<evidence type="ECO:0008006" key="6">
    <source>
        <dbReference type="Google" id="ProtNLM"/>
    </source>
</evidence>
<dbReference type="eggNOG" id="KOG3680">
    <property type="taxonomic scope" value="Eukaryota"/>
</dbReference>
<feature type="compositionally biased region" description="Polar residues" evidence="1">
    <location>
        <begin position="211"/>
        <end position="226"/>
    </location>
</feature>
<dbReference type="AlphaFoldDB" id="F0ZSV7"/>
<feature type="domain" description="Far11/STRP N-terminal" evidence="2">
    <location>
        <begin position="34"/>
        <end position="388"/>
    </location>
</feature>
<feature type="compositionally biased region" description="Low complexity" evidence="1">
    <location>
        <begin position="1"/>
        <end position="14"/>
    </location>
</feature>
<dbReference type="InterPro" id="IPR021819">
    <property type="entry name" value="Far11/STRP_C"/>
</dbReference>
<dbReference type="EMBL" id="GL871164">
    <property type="protein sequence ID" value="EGC32988.1"/>
    <property type="molecule type" value="Genomic_DNA"/>
</dbReference>
<dbReference type="InParanoid" id="F0ZSV7"/>
<sequence length="821" mass="95392">MESLSSSTSSLKSSGDFSTVSSNGSGIKAINLKEIEINYQFKDFDDDIRNEINELYSYSELGLLKKSNITTLFYQDLFEYTSKTKWLDLNEIEKIDYLQHLIQYFELSIKGADNFNRYLIKSRFIWYIAQGVKEESSDIQHQLNNSKNNCTLLRKANYLPILTKTLLLASKISNEQQQQLQQQNDNTTTTTTTTTTNSDKPHISHKRNNNHLKNINGPKNTTGTGSLSNSLMKVNVKRVDPLMAVLLDIIYLFILNNKDEPTFKEELFEPLDGCYTYNLNNSLNDNLNELNSFDNPNLISIMIQLLIEFNEVDGNLYPIKKILMVLWRSLTVFIGGFEFLEKEKEARLKKANFKKGTSKTRTTDISNFIKSTSRYHSQQKSSILHKVNTHYLGTSKEYKDHDVFRLPTSLSDSLNVLQTNLYPPEQIRKEIGINYYSSNNNNTTTPHTESDFFYDPNNKPKPRILIENPSNFERFYCLNASNFSKIVIILLKILLASTPVVKNYTGPINLIAEIVIDQPTPGSSASLYETMQSATDFFRHKEIISKSTLGILLLIVKHSKFNQHLQFEYITKIMYESNALVLLYKCLNHEAVEKYLYSQNYLQSEEYFNIEQNQTSSNNNNSSDSNLQENYRNFFSTICSLKLIQKVMKHHPSRISSLSPSKSANILKKYCIVNQQLIKLYSLKIMKNLVPFQTKKWKQINMRIISDIYLYVPIHINDTWLLNHNYDPPQTDEYEVLLQEKVEEYHRVNYEQWYKTENLDLVYKNEQVMGCNIDQDFLNTIELSKEERDAIQNDRLRYTEGSSIIFINDSLEDELLAKNIN</sequence>
<evidence type="ECO:0000256" key="1">
    <source>
        <dbReference type="SAM" id="MobiDB-lite"/>
    </source>
</evidence>
<gene>
    <name evidence="4" type="ORF">DICPUDRAFT_155024</name>
</gene>
<name>F0ZSV7_DICPU</name>
<dbReference type="FunCoup" id="F0ZSV7">
    <property type="interactions" value="30"/>
</dbReference>
<dbReference type="Pfam" id="PF07923">
    <property type="entry name" value="N1221"/>
    <property type="match status" value="1"/>
</dbReference>
<evidence type="ECO:0000313" key="5">
    <source>
        <dbReference type="Proteomes" id="UP000001064"/>
    </source>
</evidence>
<dbReference type="PANTHER" id="PTHR13239">
    <property type="entry name" value="PROTEIN REQUIRED FOR HYPHAL ANASTOMOSIS HAM-2"/>
    <property type="match status" value="1"/>
</dbReference>
<dbReference type="InterPro" id="IPR040185">
    <property type="entry name" value="Far11/STRP"/>
</dbReference>
<evidence type="ECO:0000259" key="2">
    <source>
        <dbReference type="SMART" id="SM01292"/>
    </source>
</evidence>
<dbReference type="OMA" id="IMYESNA"/>
<dbReference type="VEuPathDB" id="AmoebaDB:DICPUDRAFT_155024"/>
<organism evidence="4 5">
    <name type="scientific">Dictyostelium purpureum</name>
    <name type="common">Slime mold</name>
    <dbReference type="NCBI Taxonomy" id="5786"/>
    <lineage>
        <taxon>Eukaryota</taxon>
        <taxon>Amoebozoa</taxon>
        <taxon>Evosea</taxon>
        <taxon>Eumycetozoa</taxon>
        <taxon>Dictyostelia</taxon>
        <taxon>Dictyosteliales</taxon>
        <taxon>Dictyosteliaceae</taxon>
        <taxon>Dictyostelium</taxon>
    </lineage>
</organism>
<feature type="compositionally biased region" description="Low complexity" evidence="1">
    <location>
        <begin position="177"/>
        <end position="197"/>
    </location>
</feature>
<evidence type="ECO:0000259" key="3">
    <source>
        <dbReference type="SMART" id="SM01293"/>
    </source>
</evidence>
<feature type="region of interest" description="Disordered" evidence="1">
    <location>
        <begin position="177"/>
        <end position="226"/>
    </location>
</feature>
<feature type="domain" description="Far11/STRP C-terminal" evidence="3">
    <location>
        <begin position="407"/>
        <end position="787"/>
    </location>
</feature>
<dbReference type="STRING" id="5786.F0ZSV7"/>
<dbReference type="GO" id="GO:0007010">
    <property type="term" value="P:cytoskeleton organization"/>
    <property type="evidence" value="ECO:0000318"/>
    <property type="project" value="GO_Central"/>
</dbReference>
<dbReference type="KEGG" id="dpp:DICPUDRAFT_155024"/>
<dbReference type="InterPro" id="IPR012486">
    <property type="entry name" value="Far11/STRP_N"/>
</dbReference>
<reference evidence="5" key="1">
    <citation type="journal article" date="2011" name="Genome Biol.">
        <title>Comparative genomics of the social amoebae Dictyostelium discoideum and Dictyostelium purpureum.</title>
        <authorList>
            <consortium name="US DOE Joint Genome Institute (JGI-PGF)"/>
            <person name="Sucgang R."/>
            <person name="Kuo A."/>
            <person name="Tian X."/>
            <person name="Salerno W."/>
            <person name="Parikh A."/>
            <person name="Feasley C.L."/>
            <person name="Dalin E."/>
            <person name="Tu H."/>
            <person name="Huang E."/>
            <person name="Barry K."/>
            <person name="Lindquist E."/>
            <person name="Shapiro H."/>
            <person name="Bruce D."/>
            <person name="Schmutz J."/>
            <person name="Salamov A."/>
            <person name="Fey P."/>
            <person name="Gaudet P."/>
            <person name="Anjard C."/>
            <person name="Babu M.M."/>
            <person name="Basu S."/>
            <person name="Bushmanova Y."/>
            <person name="van der Wel H."/>
            <person name="Katoh-Kurasawa M."/>
            <person name="Dinh C."/>
            <person name="Coutinho P.M."/>
            <person name="Saito T."/>
            <person name="Elias M."/>
            <person name="Schaap P."/>
            <person name="Kay R.R."/>
            <person name="Henrissat B."/>
            <person name="Eichinger L."/>
            <person name="Rivero F."/>
            <person name="Putnam N.H."/>
            <person name="West C.M."/>
            <person name="Loomis W.F."/>
            <person name="Chisholm R.L."/>
            <person name="Shaulsky G."/>
            <person name="Strassmann J.E."/>
            <person name="Queller D.C."/>
            <person name="Kuspa A."/>
            <person name="Grigoriev I.V."/>
        </authorList>
    </citation>
    <scope>NUCLEOTIDE SEQUENCE [LARGE SCALE GENOMIC DNA]</scope>
    <source>
        <strain evidence="5">QSDP1</strain>
    </source>
</reference>
<dbReference type="GeneID" id="10507901"/>
<feature type="region of interest" description="Disordered" evidence="1">
    <location>
        <begin position="1"/>
        <end position="22"/>
    </location>
</feature>
<dbReference type="RefSeq" id="XP_003290506.1">
    <property type="nucleotide sequence ID" value="XM_003290458.1"/>
</dbReference>